<protein>
    <submittedName>
        <fullName evidence="2">Uncharacterized protein involved in response to NO</fullName>
    </submittedName>
</protein>
<comment type="caution">
    <text evidence="2">The sequence shown here is derived from an EMBL/GenBank/DDBJ whole genome shotgun (WGS) entry which is preliminary data.</text>
</comment>
<proteinExistence type="predicted"/>
<evidence type="ECO:0000313" key="3">
    <source>
        <dbReference type="Proteomes" id="UP000295733"/>
    </source>
</evidence>
<feature type="transmembrane region" description="Helical" evidence="1">
    <location>
        <begin position="147"/>
        <end position="165"/>
    </location>
</feature>
<dbReference type="Proteomes" id="UP000295733">
    <property type="component" value="Unassembled WGS sequence"/>
</dbReference>
<feature type="transmembrane region" description="Helical" evidence="1">
    <location>
        <begin position="273"/>
        <end position="297"/>
    </location>
</feature>
<dbReference type="Pfam" id="PF05940">
    <property type="entry name" value="NnrS"/>
    <property type="match status" value="1"/>
</dbReference>
<feature type="transmembrane region" description="Helical" evidence="1">
    <location>
        <begin position="92"/>
        <end position="108"/>
    </location>
</feature>
<gene>
    <name evidence="2" type="ORF">EV656_101494</name>
</gene>
<keyword evidence="1" id="KW-0812">Transmembrane</keyword>
<feature type="transmembrane region" description="Helical" evidence="1">
    <location>
        <begin position="363"/>
        <end position="389"/>
    </location>
</feature>
<feature type="transmembrane region" description="Helical" evidence="1">
    <location>
        <begin position="340"/>
        <end position="357"/>
    </location>
</feature>
<dbReference type="AlphaFoldDB" id="A0A4R2P1P4"/>
<dbReference type="InterPro" id="IPR010266">
    <property type="entry name" value="NnrS"/>
</dbReference>
<accession>A0A4R2P1P4</accession>
<evidence type="ECO:0000313" key="2">
    <source>
        <dbReference type="EMBL" id="TCP27585.1"/>
    </source>
</evidence>
<evidence type="ECO:0000256" key="1">
    <source>
        <dbReference type="SAM" id="Phobius"/>
    </source>
</evidence>
<feature type="transmembrane region" description="Helical" evidence="1">
    <location>
        <begin position="309"/>
        <end position="328"/>
    </location>
</feature>
<organism evidence="2 3">
    <name type="scientific">Rhodovulum adriaticum</name>
    <name type="common">Rhodopseudomonas adriatica</name>
    <dbReference type="NCBI Taxonomy" id="35804"/>
    <lineage>
        <taxon>Bacteria</taxon>
        <taxon>Pseudomonadati</taxon>
        <taxon>Pseudomonadota</taxon>
        <taxon>Alphaproteobacteria</taxon>
        <taxon>Rhodobacterales</taxon>
        <taxon>Paracoccaceae</taxon>
        <taxon>Rhodovulum</taxon>
    </lineage>
</organism>
<feature type="transmembrane region" description="Helical" evidence="1">
    <location>
        <begin position="24"/>
        <end position="48"/>
    </location>
</feature>
<keyword evidence="3" id="KW-1185">Reference proteome</keyword>
<name>A0A4R2P1P4_RHOAD</name>
<feature type="transmembrane region" description="Helical" evidence="1">
    <location>
        <begin position="60"/>
        <end position="80"/>
    </location>
</feature>
<sequence>MATSSVLRRTWTGPAFLSQGFRPFFLLGSLWAAGAMAAWIAMLAGGLALPTTLDPVSWHAHAFLFGYLGAVTAGFLLTAVPNWTGRLPLRGWPLLGLVLLWGAGRLAVSTSALWPAGIAALVDLAFPVALAALTLREIVSGRNWRNLPVWGLVVLMTLGQALFHLEAARGGYAAGGPGLRVALAAAIMMIALIGGRVVPGFTRNWLAKRDSIQLPRPFGTLDRAALAVTGIALLAWTAAPDHALSALLCLAAGVVNLIRQGRWAGHRTLAEPLVWVLHLSYVFIPAGFLAVALATLIPGLTGATAAQHVWMAGAVGMMTLAIMTRASLGHSGRPLTAGPKVTLLYLALLVAIVARVFEDMVFAAWLLHLAGAAWIVAFLGFATIYWPILARPRSAGRKKVRPA</sequence>
<keyword evidence="1" id="KW-0472">Membrane</keyword>
<feature type="transmembrane region" description="Helical" evidence="1">
    <location>
        <begin position="177"/>
        <end position="199"/>
    </location>
</feature>
<dbReference type="EMBL" id="SLXL01000001">
    <property type="protein sequence ID" value="TCP27585.1"/>
    <property type="molecule type" value="Genomic_DNA"/>
</dbReference>
<dbReference type="OrthoDB" id="9770040at2"/>
<dbReference type="RefSeq" id="WP_132599079.1">
    <property type="nucleotide sequence ID" value="NZ_NRRP01000004.1"/>
</dbReference>
<feature type="transmembrane region" description="Helical" evidence="1">
    <location>
        <begin position="114"/>
        <end position="135"/>
    </location>
</feature>
<keyword evidence="1" id="KW-1133">Transmembrane helix</keyword>
<reference evidence="2 3" key="1">
    <citation type="submission" date="2019-03" db="EMBL/GenBank/DDBJ databases">
        <title>Genomic Encyclopedia of Type Strains, Phase IV (KMG-IV): sequencing the most valuable type-strain genomes for metagenomic binning, comparative biology and taxonomic classification.</title>
        <authorList>
            <person name="Goeker M."/>
        </authorList>
    </citation>
    <scope>NUCLEOTIDE SEQUENCE [LARGE SCALE GENOMIC DNA]</scope>
    <source>
        <strain evidence="2 3">DSM 2781</strain>
    </source>
</reference>